<name>A0ABW0ZMB6_9ACTN</name>
<dbReference type="Proteomes" id="UP001596072">
    <property type="component" value="Unassembled WGS sequence"/>
</dbReference>
<evidence type="ECO:0000313" key="4">
    <source>
        <dbReference type="Proteomes" id="UP001596072"/>
    </source>
</evidence>
<keyword evidence="4" id="KW-1185">Reference proteome</keyword>
<dbReference type="PANTHER" id="PTHR43802">
    <property type="entry name" value="ENOYL-COA HYDRATASE"/>
    <property type="match status" value="1"/>
</dbReference>
<organism evidence="3 4">
    <name type="scientific">Nocardioides vastitatis</name>
    <dbReference type="NCBI Taxonomy" id="2568655"/>
    <lineage>
        <taxon>Bacteria</taxon>
        <taxon>Bacillati</taxon>
        <taxon>Actinomycetota</taxon>
        <taxon>Actinomycetes</taxon>
        <taxon>Propionibacteriales</taxon>
        <taxon>Nocardioidaceae</taxon>
        <taxon>Nocardioides</taxon>
    </lineage>
</organism>
<dbReference type="EMBL" id="JBHSNS010000019">
    <property type="protein sequence ID" value="MFC5731622.1"/>
    <property type="molecule type" value="Genomic_DNA"/>
</dbReference>
<evidence type="ECO:0000256" key="1">
    <source>
        <dbReference type="ARBA" id="ARBA00005254"/>
    </source>
</evidence>
<dbReference type="PANTHER" id="PTHR43802:SF1">
    <property type="entry name" value="IP11341P-RELATED"/>
    <property type="match status" value="1"/>
</dbReference>
<dbReference type="Pfam" id="PF00378">
    <property type="entry name" value="ECH_1"/>
    <property type="match status" value="1"/>
</dbReference>
<gene>
    <name evidence="3" type="ORF">ACFPQB_22110</name>
</gene>
<reference evidence="4" key="1">
    <citation type="journal article" date="2019" name="Int. J. Syst. Evol. Microbiol.">
        <title>The Global Catalogue of Microorganisms (GCM) 10K type strain sequencing project: providing services to taxonomists for standard genome sequencing and annotation.</title>
        <authorList>
            <consortium name="The Broad Institute Genomics Platform"/>
            <consortium name="The Broad Institute Genome Sequencing Center for Infectious Disease"/>
            <person name="Wu L."/>
            <person name="Ma J."/>
        </authorList>
    </citation>
    <scope>NUCLEOTIDE SEQUENCE [LARGE SCALE GENOMIC DNA]</scope>
    <source>
        <strain evidence="4">YIM 94188</strain>
    </source>
</reference>
<dbReference type="InterPro" id="IPR029045">
    <property type="entry name" value="ClpP/crotonase-like_dom_sf"/>
</dbReference>
<dbReference type="RefSeq" id="WP_136432318.1">
    <property type="nucleotide sequence ID" value="NZ_JBHSNS010000019.1"/>
</dbReference>
<sequence length="269" mass="28913">MTTDVVLYESHNGIATITLNRPDKLNAMNGEVVEQLSRRIAEAGEDDNVKVVLIAGAGRAFCAGFDINDEVEDGTESPLDWQPVLKRDSDMTMAVWSCPKPTIAVVQGYCLAGGCELAMACDLVVAAEDAQFGEPEIQYGSGPVTLLMPFVLGQKKTNELLFTGDRIDAHAALAAGLVNTVVPREDLEATAQGLARRIAPTPLAILRLTKQALNRAYEAMGLREAVNANLDISAILNGANTPEQQEFDKIAKAEGLKAALAWRDSRYQA</sequence>
<dbReference type="InterPro" id="IPR001753">
    <property type="entry name" value="Enoyl-CoA_hydra/iso"/>
</dbReference>
<dbReference type="CDD" id="cd06558">
    <property type="entry name" value="crotonase-like"/>
    <property type="match status" value="1"/>
</dbReference>
<dbReference type="SUPFAM" id="SSF52096">
    <property type="entry name" value="ClpP/crotonase"/>
    <property type="match status" value="1"/>
</dbReference>
<evidence type="ECO:0000256" key="2">
    <source>
        <dbReference type="RuleBase" id="RU003707"/>
    </source>
</evidence>
<protein>
    <submittedName>
        <fullName evidence="3">Enoyl-CoA hydratase/isomerase family protein</fullName>
    </submittedName>
</protein>
<evidence type="ECO:0000313" key="3">
    <source>
        <dbReference type="EMBL" id="MFC5731622.1"/>
    </source>
</evidence>
<dbReference type="PROSITE" id="PS00166">
    <property type="entry name" value="ENOYL_COA_HYDRATASE"/>
    <property type="match status" value="1"/>
</dbReference>
<dbReference type="Gene3D" id="3.90.226.10">
    <property type="entry name" value="2-enoyl-CoA Hydratase, Chain A, domain 1"/>
    <property type="match status" value="1"/>
</dbReference>
<comment type="similarity">
    <text evidence="1 2">Belongs to the enoyl-CoA hydratase/isomerase family.</text>
</comment>
<proteinExistence type="inferred from homology"/>
<accession>A0ABW0ZMB6</accession>
<dbReference type="InterPro" id="IPR018376">
    <property type="entry name" value="Enoyl-CoA_hyd/isom_CS"/>
</dbReference>
<comment type="caution">
    <text evidence="3">The sequence shown here is derived from an EMBL/GenBank/DDBJ whole genome shotgun (WGS) entry which is preliminary data.</text>
</comment>